<reference evidence="1 2" key="1">
    <citation type="submission" date="2021-06" db="EMBL/GenBank/DDBJ databases">
        <title>Caerostris darwini draft genome.</title>
        <authorList>
            <person name="Kono N."/>
            <person name="Arakawa K."/>
        </authorList>
    </citation>
    <scope>NUCLEOTIDE SEQUENCE [LARGE SCALE GENOMIC DNA]</scope>
</reference>
<evidence type="ECO:0000313" key="2">
    <source>
        <dbReference type="Proteomes" id="UP001054837"/>
    </source>
</evidence>
<evidence type="ECO:0000313" key="1">
    <source>
        <dbReference type="EMBL" id="GIY32050.1"/>
    </source>
</evidence>
<sequence length="101" mass="11668">MGTHFLPNHLQLKRQTRFLFIKNARTETSSRPDREQLLLEVICVPAEEVSNNLQHCWTTEGVGWKTSSSQNRNNLACVICSVRVLFHEGQRDCAKDERKKS</sequence>
<proteinExistence type="predicted"/>
<accession>A0AAV4SEE0</accession>
<keyword evidence="2" id="KW-1185">Reference proteome</keyword>
<organism evidence="1 2">
    <name type="scientific">Caerostris darwini</name>
    <dbReference type="NCBI Taxonomy" id="1538125"/>
    <lineage>
        <taxon>Eukaryota</taxon>
        <taxon>Metazoa</taxon>
        <taxon>Ecdysozoa</taxon>
        <taxon>Arthropoda</taxon>
        <taxon>Chelicerata</taxon>
        <taxon>Arachnida</taxon>
        <taxon>Araneae</taxon>
        <taxon>Araneomorphae</taxon>
        <taxon>Entelegynae</taxon>
        <taxon>Araneoidea</taxon>
        <taxon>Araneidae</taxon>
        <taxon>Caerostris</taxon>
    </lineage>
</organism>
<gene>
    <name evidence="1" type="ORF">CDAR_411391</name>
</gene>
<name>A0AAV4SEE0_9ARAC</name>
<dbReference type="AlphaFoldDB" id="A0AAV4SEE0"/>
<dbReference type="EMBL" id="BPLQ01007740">
    <property type="protein sequence ID" value="GIY32050.1"/>
    <property type="molecule type" value="Genomic_DNA"/>
</dbReference>
<protein>
    <submittedName>
        <fullName evidence="1">Uncharacterized protein</fullName>
    </submittedName>
</protein>
<dbReference type="Proteomes" id="UP001054837">
    <property type="component" value="Unassembled WGS sequence"/>
</dbReference>
<comment type="caution">
    <text evidence="1">The sequence shown here is derived from an EMBL/GenBank/DDBJ whole genome shotgun (WGS) entry which is preliminary data.</text>
</comment>